<keyword evidence="2" id="KW-1185">Reference proteome</keyword>
<dbReference type="Proteomes" id="UP000059680">
    <property type="component" value="Chromosome 1"/>
</dbReference>
<dbReference type="InParanoid" id="A0A0P0VCU4"/>
<dbReference type="Gramene" id="Os01t0944900-01">
    <property type="protein sequence ID" value="Os01t0944900-01"/>
    <property type="gene ID" value="Os01g0944900"/>
</dbReference>
<dbReference type="AlphaFoldDB" id="A0A0P0VCU4"/>
<accession>A0A0P0VCU4</accession>
<organism evidence="1 2">
    <name type="scientific">Oryza sativa subsp. japonica</name>
    <name type="common">Rice</name>
    <dbReference type="NCBI Taxonomy" id="39947"/>
    <lineage>
        <taxon>Eukaryota</taxon>
        <taxon>Viridiplantae</taxon>
        <taxon>Streptophyta</taxon>
        <taxon>Embryophyta</taxon>
        <taxon>Tracheophyta</taxon>
        <taxon>Spermatophyta</taxon>
        <taxon>Magnoliopsida</taxon>
        <taxon>Liliopsida</taxon>
        <taxon>Poales</taxon>
        <taxon>Poaceae</taxon>
        <taxon>BOP clade</taxon>
        <taxon>Oryzoideae</taxon>
        <taxon>Oryzeae</taxon>
        <taxon>Oryzinae</taxon>
        <taxon>Oryza</taxon>
        <taxon>Oryza sativa</taxon>
    </lineage>
</organism>
<proteinExistence type="predicted"/>
<evidence type="ECO:0000313" key="1">
    <source>
        <dbReference type="EMBL" id="BAS76182.1"/>
    </source>
</evidence>
<feature type="non-terminal residue" evidence="1">
    <location>
        <position position="1"/>
    </location>
</feature>
<reference evidence="1 2" key="3">
    <citation type="journal article" date="2013" name="Rice">
        <title>Improvement of the Oryza sativa Nipponbare reference genome using next generation sequence and optical map data.</title>
        <authorList>
            <person name="Kawahara Y."/>
            <person name="de la Bastide M."/>
            <person name="Hamilton J.P."/>
            <person name="Kanamori H."/>
            <person name="McCombie W.R."/>
            <person name="Ouyang S."/>
            <person name="Schwartz D.C."/>
            <person name="Tanaka T."/>
            <person name="Wu J."/>
            <person name="Zhou S."/>
            <person name="Childs K.L."/>
            <person name="Davidson R.M."/>
            <person name="Lin H."/>
            <person name="Quesada-Ocampo L."/>
            <person name="Vaillancourt B."/>
            <person name="Sakai H."/>
            <person name="Lee S.S."/>
            <person name="Kim J."/>
            <person name="Numa H."/>
            <person name="Itoh T."/>
            <person name="Buell C.R."/>
            <person name="Matsumoto T."/>
        </authorList>
    </citation>
    <scope>NUCLEOTIDE SEQUENCE [LARGE SCALE GENOMIC DNA]</scope>
    <source>
        <strain evidence="2">cv. Nipponbare</strain>
    </source>
</reference>
<protein>
    <submittedName>
        <fullName evidence="1">Os01g0944900 protein</fullName>
    </submittedName>
</protein>
<evidence type="ECO:0000313" key="2">
    <source>
        <dbReference type="Proteomes" id="UP000059680"/>
    </source>
</evidence>
<gene>
    <name evidence="1" type="ordered locus">Os01g0944900</name>
    <name evidence="1" type="ORF">OSNPB_010944900</name>
</gene>
<sequence>STTSPKARRRSPGRWRCTCSPCSTRTGRKATPRRRSLGCSIQDKTPVYPITF</sequence>
<reference evidence="2" key="1">
    <citation type="journal article" date="2005" name="Nature">
        <title>The map-based sequence of the rice genome.</title>
        <authorList>
            <consortium name="International rice genome sequencing project (IRGSP)"/>
            <person name="Matsumoto T."/>
            <person name="Wu J."/>
            <person name="Kanamori H."/>
            <person name="Katayose Y."/>
            <person name="Fujisawa M."/>
            <person name="Namiki N."/>
            <person name="Mizuno H."/>
            <person name="Yamamoto K."/>
            <person name="Antonio B.A."/>
            <person name="Baba T."/>
            <person name="Sakata K."/>
            <person name="Nagamura Y."/>
            <person name="Aoki H."/>
            <person name="Arikawa K."/>
            <person name="Arita K."/>
            <person name="Bito T."/>
            <person name="Chiden Y."/>
            <person name="Fujitsuka N."/>
            <person name="Fukunaka R."/>
            <person name="Hamada M."/>
            <person name="Harada C."/>
            <person name="Hayashi A."/>
            <person name="Hijishita S."/>
            <person name="Honda M."/>
            <person name="Hosokawa S."/>
            <person name="Ichikawa Y."/>
            <person name="Idonuma A."/>
            <person name="Iijima M."/>
            <person name="Ikeda M."/>
            <person name="Ikeno M."/>
            <person name="Ito K."/>
            <person name="Ito S."/>
            <person name="Ito T."/>
            <person name="Ito Y."/>
            <person name="Ito Y."/>
            <person name="Iwabuchi A."/>
            <person name="Kamiya K."/>
            <person name="Karasawa W."/>
            <person name="Kurita K."/>
            <person name="Katagiri S."/>
            <person name="Kikuta A."/>
            <person name="Kobayashi H."/>
            <person name="Kobayashi N."/>
            <person name="Machita K."/>
            <person name="Maehara T."/>
            <person name="Masukawa M."/>
            <person name="Mizubayashi T."/>
            <person name="Mukai Y."/>
            <person name="Nagasaki H."/>
            <person name="Nagata Y."/>
            <person name="Naito S."/>
            <person name="Nakashima M."/>
            <person name="Nakama Y."/>
            <person name="Nakamichi Y."/>
            <person name="Nakamura M."/>
            <person name="Meguro A."/>
            <person name="Negishi M."/>
            <person name="Ohta I."/>
            <person name="Ohta T."/>
            <person name="Okamoto M."/>
            <person name="Ono N."/>
            <person name="Saji S."/>
            <person name="Sakaguchi M."/>
            <person name="Sakai K."/>
            <person name="Shibata M."/>
            <person name="Shimokawa T."/>
            <person name="Song J."/>
            <person name="Takazaki Y."/>
            <person name="Terasawa K."/>
            <person name="Tsugane M."/>
            <person name="Tsuji K."/>
            <person name="Ueda S."/>
            <person name="Waki K."/>
            <person name="Yamagata H."/>
            <person name="Yamamoto M."/>
            <person name="Yamamoto S."/>
            <person name="Yamane H."/>
            <person name="Yoshiki S."/>
            <person name="Yoshihara R."/>
            <person name="Yukawa K."/>
            <person name="Zhong H."/>
            <person name="Yano M."/>
            <person name="Yuan Q."/>
            <person name="Ouyang S."/>
            <person name="Liu J."/>
            <person name="Jones K.M."/>
            <person name="Gansberger K."/>
            <person name="Moffat K."/>
            <person name="Hill J."/>
            <person name="Bera J."/>
            <person name="Fadrosh D."/>
            <person name="Jin S."/>
            <person name="Johri S."/>
            <person name="Kim M."/>
            <person name="Overton L."/>
            <person name="Reardon M."/>
            <person name="Tsitrin T."/>
            <person name="Vuong H."/>
            <person name="Weaver B."/>
            <person name="Ciecko A."/>
            <person name="Tallon L."/>
            <person name="Jackson J."/>
            <person name="Pai G."/>
            <person name="Aken S.V."/>
            <person name="Utterback T."/>
            <person name="Reidmuller S."/>
            <person name="Feldblyum T."/>
            <person name="Hsiao J."/>
            <person name="Zismann V."/>
            <person name="Iobst S."/>
            <person name="de Vazeille A.R."/>
            <person name="Buell C.R."/>
            <person name="Ying K."/>
            <person name="Li Y."/>
            <person name="Lu T."/>
            <person name="Huang Y."/>
            <person name="Zhao Q."/>
            <person name="Feng Q."/>
            <person name="Zhang L."/>
            <person name="Zhu J."/>
            <person name="Weng Q."/>
            <person name="Mu J."/>
            <person name="Lu Y."/>
            <person name="Fan D."/>
            <person name="Liu Y."/>
            <person name="Guan J."/>
            <person name="Zhang Y."/>
            <person name="Yu S."/>
            <person name="Liu X."/>
            <person name="Zhang Y."/>
            <person name="Hong G."/>
            <person name="Han B."/>
            <person name="Choisne N."/>
            <person name="Demange N."/>
            <person name="Orjeda G."/>
            <person name="Samain S."/>
            <person name="Cattolico L."/>
            <person name="Pelletier E."/>
            <person name="Couloux A."/>
            <person name="Segurens B."/>
            <person name="Wincker P."/>
            <person name="D'Hont A."/>
            <person name="Scarpelli C."/>
            <person name="Weissenbach J."/>
            <person name="Salanoubat M."/>
            <person name="Quetier F."/>
            <person name="Yu Y."/>
            <person name="Kim H.R."/>
            <person name="Rambo T."/>
            <person name="Currie J."/>
            <person name="Collura K."/>
            <person name="Luo M."/>
            <person name="Yang T."/>
            <person name="Ammiraju J.S.S."/>
            <person name="Engler F."/>
            <person name="Soderlund C."/>
            <person name="Wing R.A."/>
            <person name="Palmer L.E."/>
            <person name="de la Bastide M."/>
            <person name="Spiegel L."/>
            <person name="Nascimento L."/>
            <person name="Zutavern T."/>
            <person name="O'Shaughnessy A."/>
            <person name="Dike S."/>
            <person name="Dedhia N."/>
            <person name="Preston R."/>
            <person name="Balija V."/>
            <person name="McCombie W.R."/>
            <person name="Chow T."/>
            <person name="Chen H."/>
            <person name="Chung M."/>
            <person name="Chen C."/>
            <person name="Shaw J."/>
            <person name="Wu H."/>
            <person name="Hsiao K."/>
            <person name="Chao Y."/>
            <person name="Chu M."/>
            <person name="Cheng C."/>
            <person name="Hour A."/>
            <person name="Lee P."/>
            <person name="Lin S."/>
            <person name="Lin Y."/>
            <person name="Liou J."/>
            <person name="Liu S."/>
            <person name="Hsing Y."/>
            <person name="Raghuvanshi S."/>
            <person name="Mohanty A."/>
            <person name="Bharti A.K."/>
            <person name="Gaur A."/>
            <person name="Gupta V."/>
            <person name="Kumar D."/>
            <person name="Ravi V."/>
            <person name="Vij S."/>
            <person name="Kapur A."/>
            <person name="Khurana P."/>
            <person name="Khurana P."/>
            <person name="Khurana J.P."/>
            <person name="Tyagi A.K."/>
            <person name="Gaikwad K."/>
            <person name="Singh A."/>
            <person name="Dalal V."/>
            <person name="Srivastava S."/>
            <person name="Dixit A."/>
            <person name="Pal A.K."/>
            <person name="Ghazi I.A."/>
            <person name="Yadav M."/>
            <person name="Pandit A."/>
            <person name="Bhargava A."/>
            <person name="Sureshbabu K."/>
            <person name="Batra K."/>
            <person name="Sharma T.R."/>
            <person name="Mohapatra T."/>
            <person name="Singh N.K."/>
            <person name="Messing J."/>
            <person name="Nelson A.B."/>
            <person name="Fuks G."/>
            <person name="Kavchok S."/>
            <person name="Keizer G."/>
            <person name="Linton E."/>
            <person name="Llaca V."/>
            <person name="Song R."/>
            <person name="Tanyolac B."/>
            <person name="Young S."/>
            <person name="Ho-Il K."/>
            <person name="Hahn J.H."/>
            <person name="Sangsakoo G."/>
            <person name="Vanavichit A."/>
            <person name="de Mattos Luiz.A.T."/>
            <person name="Zimmer P.D."/>
            <person name="Malone G."/>
            <person name="Dellagostin O."/>
            <person name="de Oliveira A.C."/>
            <person name="Bevan M."/>
            <person name="Bancroft I."/>
            <person name="Minx P."/>
            <person name="Cordum H."/>
            <person name="Wilson R."/>
            <person name="Cheng Z."/>
            <person name="Jin W."/>
            <person name="Jiang J."/>
            <person name="Leong S.A."/>
            <person name="Iwama H."/>
            <person name="Gojobori T."/>
            <person name="Itoh T."/>
            <person name="Niimura Y."/>
            <person name="Fujii Y."/>
            <person name="Habara T."/>
            <person name="Sakai H."/>
            <person name="Sato Y."/>
            <person name="Wilson G."/>
            <person name="Kumar K."/>
            <person name="McCouch S."/>
            <person name="Juretic N."/>
            <person name="Hoen D."/>
            <person name="Wright S."/>
            <person name="Bruskiewich R."/>
            <person name="Bureau T."/>
            <person name="Miyao A."/>
            <person name="Hirochika H."/>
            <person name="Nishikawa T."/>
            <person name="Kadowaki K."/>
            <person name="Sugiura M."/>
            <person name="Burr B."/>
            <person name="Sasaki T."/>
        </authorList>
    </citation>
    <scope>NUCLEOTIDE SEQUENCE [LARGE SCALE GENOMIC DNA]</scope>
    <source>
        <strain evidence="2">cv. Nipponbare</strain>
    </source>
</reference>
<dbReference type="PaxDb" id="39947-A0A0P0VCU4"/>
<reference evidence="1 2" key="2">
    <citation type="journal article" date="2013" name="Plant Cell Physiol.">
        <title>Rice Annotation Project Database (RAP-DB): an integrative and interactive database for rice genomics.</title>
        <authorList>
            <person name="Sakai H."/>
            <person name="Lee S.S."/>
            <person name="Tanaka T."/>
            <person name="Numa H."/>
            <person name="Kim J."/>
            <person name="Kawahara Y."/>
            <person name="Wakimoto H."/>
            <person name="Yang C.C."/>
            <person name="Iwamoto M."/>
            <person name="Abe T."/>
            <person name="Yamada Y."/>
            <person name="Muto A."/>
            <person name="Inokuchi H."/>
            <person name="Ikemura T."/>
            <person name="Matsumoto T."/>
            <person name="Sasaki T."/>
            <person name="Itoh T."/>
        </authorList>
    </citation>
    <scope>NUCLEOTIDE SEQUENCE [LARGE SCALE GENOMIC DNA]</scope>
    <source>
        <strain evidence="2">cv. Nipponbare</strain>
    </source>
</reference>
<dbReference type="EMBL" id="AP014957">
    <property type="protein sequence ID" value="BAS76182.1"/>
    <property type="molecule type" value="Genomic_DNA"/>
</dbReference>
<name>A0A0P0VCU4_ORYSJ</name>